<dbReference type="GO" id="GO:0003964">
    <property type="term" value="F:RNA-directed DNA polymerase activity"/>
    <property type="evidence" value="ECO:0007669"/>
    <property type="project" value="UniProtKB-KW"/>
</dbReference>
<evidence type="ECO:0000256" key="1">
    <source>
        <dbReference type="ARBA" id="ARBA00022679"/>
    </source>
</evidence>
<evidence type="ECO:0000256" key="5">
    <source>
        <dbReference type="ARBA" id="ARBA00022801"/>
    </source>
</evidence>
<name>A0AAN7MJI3_MYCAM</name>
<feature type="domain" description="RNase H type-1" evidence="7">
    <location>
        <begin position="249"/>
        <end position="390"/>
    </location>
</feature>
<keyword evidence="5" id="KW-0378">Hydrolase</keyword>
<dbReference type="PANTHER" id="PTHR41694:SF5">
    <property type="entry name" value="RIBONUCLEASE H"/>
    <property type="match status" value="1"/>
</dbReference>
<dbReference type="Pfam" id="PF00665">
    <property type="entry name" value="rve"/>
    <property type="match status" value="1"/>
</dbReference>
<evidence type="ECO:0000256" key="2">
    <source>
        <dbReference type="ARBA" id="ARBA00022695"/>
    </source>
</evidence>
<reference evidence="9 10" key="1">
    <citation type="journal article" date="2023" name="J. Hered.">
        <title>Chromosome-level genome of the wood stork (Mycteria americana) provides insight into avian chromosome evolution.</title>
        <authorList>
            <person name="Flamio R. Jr."/>
            <person name="Ramstad K.M."/>
        </authorList>
    </citation>
    <scope>NUCLEOTIDE SEQUENCE [LARGE SCALE GENOMIC DNA]</scope>
    <source>
        <strain evidence="9">JAX WOST 10</strain>
    </source>
</reference>
<gene>
    <name evidence="9" type="ORF">QYF61_024294</name>
</gene>
<keyword evidence="2" id="KW-0548">Nucleotidyltransferase</keyword>
<dbReference type="InterPro" id="IPR036397">
    <property type="entry name" value="RNaseH_sf"/>
</dbReference>
<protein>
    <submittedName>
        <fullName evidence="9">Uncharacterized protein</fullName>
    </submittedName>
</protein>
<dbReference type="InterPro" id="IPR002156">
    <property type="entry name" value="RNaseH_domain"/>
</dbReference>
<accession>A0AAN7MJI3</accession>
<evidence type="ECO:0000259" key="7">
    <source>
        <dbReference type="PROSITE" id="PS50879"/>
    </source>
</evidence>
<dbReference type="Gene3D" id="3.10.20.370">
    <property type="match status" value="1"/>
</dbReference>
<evidence type="ECO:0000259" key="8">
    <source>
        <dbReference type="PROSITE" id="PS50994"/>
    </source>
</evidence>
<evidence type="ECO:0000256" key="6">
    <source>
        <dbReference type="ARBA" id="ARBA00022918"/>
    </source>
</evidence>
<dbReference type="InterPro" id="IPR043502">
    <property type="entry name" value="DNA/RNA_pol_sf"/>
</dbReference>
<dbReference type="Proteomes" id="UP001333110">
    <property type="component" value="Unassembled WGS sequence"/>
</dbReference>
<keyword evidence="3" id="KW-0540">Nuclease</keyword>
<dbReference type="Gene3D" id="3.30.420.10">
    <property type="entry name" value="Ribonuclease H-like superfamily/Ribonuclease H"/>
    <property type="match status" value="2"/>
</dbReference>
<dbReference type="SUPFAM" id="SSF53098">
    <property type="entry name" value="Ribonuclease H-like"/>
    <property type="match status" value="2"/>
</dbReference>
<dbReference type="PANTHER" id="PTHR41694">
    <property type="entry name" value="ENDOGENOUS RETROVIRUS GROUP K MEMBER POL PROTEIN"/>
    <property type="match status" value="1"/>
</dbReference>
<dbReference type="PROSITE" id="PS50879">
    <property type="entry name" value="RNASE_H_1"/>
    <property type="match status" value="1"/>
</dbReference>
<dbReference type="EMBL" id="JAUNZN010000032">
    <property type="protein sequence ID" value="KAK4807174.1"/>
    <property type="molecule type" value="Genomic_DNA"/>
</dbReference>
<dbReference type="InterPro" id="IPR012337">
    <property type="entry name" value="RNaseH-like_sf"/>
</dbReference>
<dbReference type="GO" id="GO:0015074">
    <property type="term" value="P:DNA integration"/>
    <property type="evidence" value="ECO:0007669"/>
    <property type="project" value="InterPro"/>
</dbReference>
<dbReference type="GO" id="GO:0004523">
    <property type="term" value="F:RNA-DNA hybrid ribonuclease activity"/>
    <property type="evidence" value="ECO:0007669"/>
    <property type="project" value="InterPro"/>
</dbReference>
<dbReference type="InterPro" id="IPR001584">
    <property type="entry name" value="Integrase_cat-core"/>
</dbReference>
<dbReference type="Pfam" id="PF00075">
    <property type="entry name" value="RNase_H"/>
    <property type="match status" value="1"/>
</dbReference>
<dbReference type="AlphaFoldDB" id="A0AAN7MJI3"/>
<dbReference type="GO" id="GO:0003676">
    <property type="term" value="F:nucleic acid binding"/>
    <property type="evidence" value="ECO:0007669"/>
    <property type="project" value="InterPro"/>
</dbReference>
<comment type="caution">
    <text evidence="9">The sequence shown here is derived from an EMBL/GenBank/DDBJ whole genome shotgun (WGS) entry which is preliminary data.</text>
</comment>
<feature type="domain" description="Integrase catalytic" evidence="8">
    <location>
        <begin position="396"/>
        <end position="524"/>
    </location>
</feature>
<dbReference type="PROSITE" id="PS50994">
    <property type="entry name" value="INTEGRASE"/>
    <property type="match status" value="1"/>
</dbReference>
<evidence type="ECO:0000256" key="4">
    <source>
        <dbReference type="ARBA" id="ARBA00022759"/>
    </source>
</evidence>
<evidence type="ECO:0000256" key="3">
    <source>
        <dbReference type="ARBA" id="ARBA00022722"/>
    </source>
</evidence>
<dbReference type="SUPFAM" id="SSF56672">
    <property type="entry name" value="DNA/RNA polymerases"/>
    <property type="match status" value="1"/>
</dbReference>
<evidence type="ECO:0000313" key="9">
    <source>
        <dbReference type="EMBL" id="KAK4807174.1"/>
    </source>
</evidence>
<keyword evidence="1" id="KW-0808">Transferase</keyword>
<keyword evidence="10" id="KW-1185">Reference proteome</keyword>
<proteinExistence type="predicted"/>
<keyword evidence="6" id="KW-0695">RNA-directed DNA polymerase</keyword>
<sequence length="524" mass="58717">MYCVSNKGASHISIQAPAASKGNKISRIHFKGMTASDRSRKKTAMRFSRCGWFLPTMDTRTGGTNEAPDRASKDEKIEPITWGPEQEKAFRDIKGASAPALELPDYTKPFDLYIPKGKEWQMELGPHQRPVAYYSVQLDPVVGGAPACISSSYNSGKELTFRHPVTIHLPHEVELLLKEHATQALSPQCAHKYELTLLNADNVTLKRCNTLNPETLLPVPGEGEEHHQCDMVLRTVSKLRADLTDLPLQNPGLVLFTDRSSYYLQGQQKTDYPVMDQWEVIDAGPLPATISTQGVELIALAQVARLGSGKRITIYTDSRYAFGVCHAIGMLWKERGFLTSLGKAVANGTEIQDLLDAIQLPREIAVVHYYVKKRNSGKKKWEAVENEDGIWTIGGKPILPKRYLMTITRWFHDKAHGEIEAVVNQVQQRLQIDYADMPVVNGYKHLLVIVDQLSGWVEAFPTRKADTGGVIKALLKEIIPRYGVPESIESDRGSHFTADIINQIYRSFRIERRLHTPYHPQGSG</sequence>
<evidence type="ECO:0000313" key="10">
    <source>
        <dbReference type="Proteomes" id="UP001333110"/>
    </source>
</evidence>
<organism evidence="9 10">
    <name type="scientific">Mycteria americana</name>
    <name type="common">Wood stork</name>
    <dbReference type="NCBI Taxonomy" id="33587"/>
    <lineage>
        <taxon>Eukaryota</taxon>
        <taxon>Metazoa</taxon>
        <taxon>Chordata</taxon>
        <taxon>Craniata</taxon>
        <taxon>Vertebrata</taxon>
        <taxon>Euteleostomi</taxon>
        <taxon>Archelosauria</taxon>
        <taxon>Archosauria</taxon>
        <taxon>Dinosauria</taxon>
        <taxon>Saurischia</taxon>
        <taxon>Theropoda</taxon>
        <taxon>Coelurosauria</taxon>
        <taxon>Aves</taxon>
        <taxon>Neognathae</taxon>
        <taxon>Neoaves</taxon>
        <taxon>Aequornithes</taxon>
        <taxon>Ciconiiformes</taxon>
        <taxon>Ciconiidae</taxon>
        <taxon>Mycteria</taxon>
    </lineage>
</organism>
<keyword evidence="4" id="KW-0255">Endonuclease</keyword>